<evidence type="ECO:0000313" key="2">
    <source>
        <dbReference type="Proteomes" id="UP000434172"/>
    </source>
</evidence>
<name>A0A8H3WDH1_9PEZI</name>
<dbReference type="Proteomes" id="UP000434172">
    <property type="component" value="Unassembled WGS sequence"/>
</dbReference>
<accession>A0A8H3WDH1</accession>
<organism evidence="1 2">
    <name type="scientific">Colletotrichum asianum</name>
    <dbReference type="NCBI Taxonomy" id="702518"/>
    <lineage>
        <taxon>Eukaryota</taxon>
        <taxon>Fungi</taxon>
        <taxon>Dikarya</taxon>
        <taxon>Ascomycota</taxon>
        <taxon>Pezizomycotina</taxon>
        <taxon>Sordariomycetes</taxon>
        <taxon>Hypocreomycetidae</taxon>
        <taxon>Glomerellales</taxon>
        <taxon>Glomerellaceae</taxon>
        <taxon>Colletotrichum</taxon>
        <taxon>Colletotrichum gloeosporioides species complex</taxon>
    </lineage>
</organism>
<proteinExistence type="predicted"/>
<protein>
    <submittedName>
        <fullName evidence="1">Uncharacterized protein</fullName>
    </submittedName>
</protein>
<dbReference type="EMBL" id="WOWK01000033">
    <property type="protein sequence ID" value="KAF0325978.1"/>
    <property type="molecule type" value="Genomic_DNA"/>
</dbReference>
<reference evidence="1 2" key="1">
    <citation type="submission" date="2019-12" db="EMBL/GenBank/DDBJ databases">
        <title>A genome sequence resource for the geographically widespread anthracnose pathogen Colletotrichum asianum.</title>
        <authorList>
            <person name="Meng Y."/>
        </authorList>
    </citation>
    <scope>NUCLEOTIDE SEQUENCE [LARGE SCALE GENOMIC DNA]</scope>
    <source>
        <strain evidence="1 2">ICMP 18580</strain>
    </source>
</reference>
<dbReference type="AlphaFoldDB" id="A0A8H3WDH1"/>
<gene>
    <name evidence="1" type="ORF">GQ607_006796</name>
</gene>
<keyword evidence="2" id="KW-1185">Reference proteome</keyword>
<sequence>MGSLRLWLEVMQDWKQAWRKGDWPGWNWLNLDLDHADTARTEMTDGRHRHSLTHTLAHTHTHTRRIPNDTQALLRLQHVPSGSDIPPRATHSLLLLRERLRGSSHWACGTTQQSEGDPCSKAPWLQQRQPPLCHDTVSHCHAHRLGPSKGVNQGRATTLPAPGTQSHCCQRPPSVRPYILSMQQQC</sequence>
<evidence type="ECO:0000313" key="1">
    <source>
        <dbReference type="EMBL" id="KAF0325978.1"/>
    </source>
</evidence>
<comment type="caution">
    <text evidence="1">The sequence shown here is derived from an EMBL/GenBank/DDBJ whole genome shotgun (WGS) entry which is preliminary data.</text>
</comment>